<gene>
    <name evidence="1" type="ORF">Esi_0125_0039</name>
</gene>
<dbReference type="InterPro" id="IPR014041">
    <property type="entry name" value="ESCRT-II_cplx_Vps25-sub_N"/>
</dbReference>
<keyword evidence="2" id="KW-1185">Reference proteome</keyword>
<dbReference type="Gene3D" id="1.10.10.570">
    <property type="entry name" value="Winged helix' DNA-binding domain. Chain C. Domain 1"/>
    <property type="match status" value="1"/>
</dbReference>
<evidence type="ECO:0000313" key="2">
    <source>
        <dbReference type="Proteomes" id="UP000002630"/>
    </source>
</evidence>
<sequence length="42" mass="4785">MTDSGFEKPEFYNFPPFFTLQPVLATRVLQSIIRDPVTVADP</sequence>
<proteinExistence type="predicted"/>
<dbReference type="Proteomes" id="UP000002630">
    <property type="component" value="Linkage Group LG18"/>
</dbReference>
<dbReference type="SUPFAM" id="SSF46785">
    <property type="entry name" value="Winged helix' DNA-binding domain"/>
    <property type="match status" value="1"/>
</dbReference>
<dbReference type="EMBL" id="FN649743">
    <property type="protein sequence ID" value="CBJ49048.1"/>
    <property type="molecule type" value="Genomic_DNA"/>
</dbReference>
<dbReference type="InterPro" id="IPR036390">
    <property type="entry name" value="WH_DNA-bd_sf"/>
</dbReference>
<protein>
    <submittedName>
        <fullName evidence="1">Uncharacterized protein</fullName>
    </submittedName>
</protein>
<reference evidence="1 2" key="1">
    <citation type="journal article" date="2010" name="Nature">
        <title>The Ectocarpus genome and the independent evolution of multicellularity in brown algae.</title>
        <authorList>
            <person name="Cock J.M."/>
            <person name="Sterck L."/>
            <person name="Rouze P."/>
            <person name="Scornet D."/>
            <person name="Allen A.E."/>
            <person name="Amoutzias G."/>
            <person name="Anthouard V."/>
            <person name="Artiguenave F."/>
            <person name="Aury J.M."/>
            <person name="Badger J.H."/>
            <person name="Beszteri B."/>
            <person name="Billiau K."/>
            <person name="Bonnet E."/>
            <person name="Bothwell J.H."/>
            <person name="Bowler C."/>
            <person name="Boyen C."/>
            <person name="Brownlee C."/>
            <person name="Carrano C.J."/>
            <person name="Charrier B."/>
            <person name="Cho G.Y."/>
            <person name="Coelho S.M."/>
            <person name="Collen J."/>
            <person name="Corre E."/>
            <person name="Da Silva C."/>
            <person name="Delage L."/>
            <person name="Delaroque N."/>
            <person name="Dittami S.M."/>
            <person name="Doulbeau S."/>
            <person name="Elias M."/>
            <person name="Farnham G."/>
            <person name="Gachon C.M."/>
            <person name="Gschloessl B."/>
            <person name="Heesch S."/>
            <person name="Jabbari K."/>
            <person name="Jubin C."/>
            <person name="Kawai H."/>
            <person name="Kimura K."/>
            <person name="Kloareg B."/>
            <person name="Kupper F.C."/>
            <person name="Lang D."/>
            <person name="Le Bail A."/>
            <person name="Leblanc C."/>
            <person name="Lerouge P."/>
            <person name="Lohr M."/>
            <person name="Lopez P.J."/>
            <person name="Martens C."/>
            <person name="Maumus F."/>
            <person name="Michel G."/>
            <person name="Miranda-Saavedra D."/>
            <person name="Morales J."/>
            <person name="Moreau H."/>
            <person name="Motomura T."/>
            <person name="Nagasato C."/>
            <person name="Napoli C.A."/>
            <person name="Nelson D.R."/>
            <person name="Nyvall-Collen P."/>
            <person name="Peters A.F."/>
            <person name="Pommier C."/>
            <person name="Potin P."/>
            <person name="Poulain J."/>
            <person name="Quesneville H."/>
            <person name="Read B."/>
            <person name="Rensing S.A."/>
            <person name="Ritter A."/>
            <person name="Rousvoal S."/>
            <person name="Samanta M."/>
            <person name="Samson G."/>
            <person name="Schroeder D.C."/>
            <person name="Segurens B."/>
            <person name="Strittmatter M."/>
            <person name="Tonon T."/>
            <person name="Tregear J.W."/>
            <person name="Valentin K."/>
            <person name="von Dassow P."/>
            <person name="Yamagishi T."/>
            <person name="Van de Peer Y."/>
            <person name="Wincker P."/>
        </authorList>
    </citation>
    <scope>NUCLEOTIDE SEQUENCE [LARGE SCALE GENOMIC DNA]</scope>
    <source>
        <strain evidence="2">Ec32 / CCAP1310/4</strain>
    </source>
</reference>
<dbReference type="InParanoid" id="D7FJ09"/>
<dbReference type="OrthoDB" id="245150at2759"/>
<name>D7FJ09_ECTSI</name>
<accession>D7FJ09</accession>
<evidence type="ECO:0000313" key="1">
    <source>
        <dbReference type="EMBL" id="CBJ49048.1"/>
    </source>
</evidence>
<dbReference type="EMBL" id="FN647904">
    <property type="protein sequence ID" value="CBJ49048.1"/>
    <property type="molecule type" value="Genomic_DNA"/>
</dbReference>
<dbReference type="AlphaFoldDB" id="D7FJ09"/>
<organism evidence="1 2">
    <name type="scientific">Ectocarpus siliculosus</name>
    <name type="common">Brown alga</name>
    <name type="synonym">Conferva siliculosa</name>
    <dbReference type="NCBI Taxonomy" id="2880"/>
    <lineage>
        <taxon>Eukaryota</taxon>
        <taxon>Sar</taxon>
        <taxon>Stramenopiles</taxon>
        <taxon>Ochrophyta</taxon>
        <taxon>PX clade</taxon>
        <taxon>Phaeophyceae</taxon>
        <taxon>Ectocarpales</taxon>
        <taxon>Ectocarpaceae</taxon>
        <taxon>Ectocarpus</taxon>
    </lineage>
</organism>